<dbReference type="SUPFAM" id="SSF53474">
    <property type="entry name" value="alpha/beta-Hydrolases"/>
    <property type="match status" value="1"/>
</dbReference>
<dbReference type="Pfam" id="PF00135">
    <property type="entry name" value="COesterase"/>
    <property type="match status" value="1"/>
</dbReference>
<evidence type="ECO:0000313" key="5">
    <source>
        <dbReference type="EMBL" id="USP74119.1"/>
    </source>
</evidence>
<accession>A0A9Q8Z3E2</accession>
<dbReference type="EC" id="3.1.1.-" evidence="3"/>
<dbReference type="OrthoDB" id="3200163at2759"/>
<dbReference type="InterPro" id="IPR050309">
    <property type="entry name" value="Type-B_Carboxylest/Lipase"/>
</dbReference>
<protein>
    <recommendedName>
        <fullName evidence="3">Carboxylic ester hydrolase</fullName>
        <ecNumber evidence="3">3.1.1.-</ecNumber>
    </recommendedName>
</protein>
<dbReference type="PROSITE" id="PS00122">
    <property type="entry name" value="CARBOXYLESTERASE_B_1"/>
    <property type="match status" value="1"/>
</dbReference>
<dbReference type="AlphaFoldDB" id="A0A9Q8Z3E2"/>
<dbReference type="InterPro" id="IPR019826">
    <property type="entry name" value="Carboxylesterase_B_AS"/>
</dbReference>
<evidence type="ECO:0000256" key="1">
    <source>
        <dbReference type="ARBA" id="ARBA00005964"/>
    </source>
</evidence>
<dbReference type="VEuPathDB" id="FungiDB:yc1106_01393"/>
<dbReference type="EMBL" id="CP089274">
    <property type="protein sequence ID" value="USP74119.1"/>
    <property type="molecule type" value="Genomic_DNA"/>
</dbReference>
<dbReference type="InterPro" id="IPR029058">
    <property type="entry name" value="AB_hydrolase_fold"/>
</dbReference>
<evidence type="ECO:0000313" key="6">
    <source>
        <dbReference type="Proteomes" id="UP001056012"/>
    </source>
</evidence>
<keyword evidence="6" id="KW-1185">Reference proteome</keyword>
<sequence length="530" mass="58424">MASYIHPQLGNIKHLLSNGIRHFRGLKYASLEHAFAVPRIQQGNGEGRTIDATHFGPTAVSPPMGCDMELSLIQKPLPHKTFPMSTTECLNLNMSIPENHSGALPVFIFLHGGGYTIGSNAWPQYDLARLIQLSQDMKKPVIGITINYRLGVYGFLDSSNLRKAGVNPNRGLQDQQAALKWIQENIEGFGGDPKRVTLIGESAGGVSGTLHIQSEELLFQQLVAMGGTSLLLKPLSPPVSEIMYASVLERLQIDSKQSPEDQLKSLLAITPETILSSVGPDLSLLPVIDGNIITSDIKFAQWSSPNIAAAAPGIKRCRRVMFGDCQFDGSIMAFVLMPRKDNLVESFQTAMKAYVSDKPTDLEPIYKEYDISSGTPSENVMKNILRFINDVQFYIPVVTMAKAWPGSAFVYHFNERNPWEGPHKGEANHILDVAFLFQNFNDYLEVDQVKSAQRFGRDIITFVNGEDPYPKYNPQSGGAQVYGSPFGPQGGFVISVNPADYGRRAFVWQLGSKLGWDKLSTALDRFIAGI</sequence>
<dbReference type="Gene3D" id="3.40.50.1820">
    <property type="entry name" value="alpha/beta hydrolase"/>
    <property type="match status" value="1"/>
</dbReference>
<dbReference type="Proteomes" id="UP001056012">
    <property type="component" value="Chromosome 1"/>
</dbReference>
<evidence type="ECO:0000256" key="2">
    <source>
        <dbReference type="ARBA" id="ARBA00022801"/>
    </source>
</evidence>
<name>A0A9Q8Z3E2_CURCL</name>
<evidence type="ECO:0000259" key="4">
    <source>
        <dbReference type="Pfam" id="PF00135"/>
    </source>
</evidence>
<proteinExistence type="inferred from homology"/>
<comment type="similarity">
    <text evidence="1 3">Belongs to the type-B carboxylesterase/lipase family.</text>
</comment>
<reference evidence="5" key="1">
    <citation type="submission" date="2021-12" db="EMBL/GenBank/DDBJ databases">
        <title>Curvularia clavata genome.</title>
        <authorList>
            <person name="Cao Y."/>
        </authorList>
    </citation>
    <scope>NUCLEOTIDE SEQUENCE</scope>
    <source>
        <strain evidence="5">Yc1106</strain>
    </source>
</reference>
<keyword evidence="2 3" id="KW-0378">Hydrolase</keyword>
<dbReference type="InterPro" id="IPR002018">
    <property type="entry name" value="CarbesteraseB"/>
</dbReference>
<dbReference type="GO" id="GO:0016787">
    <property type="term" value="F:hydrolase activity"/>
    <property type="evidence" value="ECO:0007669"/>
    <property type="project" value="UniProtKB-KW"/>
</dbReference>
<gene>
    <name evidence="5" type="ORF">yc1106_01393</name>
</gene>
<feature type="domain" description="Carboxylesterase type B" evidence="4">
    <location>
        <begin position="16"/>
        <end position="469"/>
    </location>
</feature>
<evidence type="ECO:0000256" key="3">
    <source>
        <dbReference type="RuleBase" id="RU361235"/>
    </source>
</evidence>
<dbReference type="PANTHER" id="PTHR11559">
    <property type="entry name" value="CARBOXYLESTERASE"/>
    <property type="match status" value="1"/>
</dbReference>
<organism evidence="5 6">
    <name type="scientific">Curvularia clavata</name>
    <dbReference type="NCBI Taxonomy" id="95742"/>
    <lineage>
        <taxon>Eukaryota</taxon>
        <taxon>Fungi</taxon>
        <taxon>Dikarya</taxon>
        <taxon>Ascomycota</taxon>
        <taxon>Pezizomycotina</taxon>
        <taxon>Dothideomycetes</taxon>
        <taxon>Pleosporomycetidae</taxon>
        <taxon>Pleosporales</taxon>
        <taxon>Pleosporineae</taxon>
        <taxon>Pleosporaceae</taxon>
        <taxon>Curvularia</taxon>
    </lineage>
</organism>